<reference evidence="1 2" key="1">
    <citation type="submission" date="2021-03" db="EMBL/GenBank/DDBJ databases">
        <title>Genomic Encyclopedia of Type Strains, Phase IV (KMG-IV): sequencing the most valuable type-strain genomes for metagenomic binning, comparative biology and taxonomic classification.</title>
        <authorList>
            <person name="Goeker M."/>
        </authorList>
    </citation>
    <scope>NUCLEOTIDE SEQUENCE [LARGE SCALE GENOMIC DNA]</scope>
    <source>
        <strain evidence="1 2">DSM 25609</strain>
    </source>
</reference>
<accession>A0ABS4IBJ3</accession>
<organism evidence="1 2">
    <name type="scientific">Virgibacillus natechei</name>
    <dbReference type="NCBI Taxonomy" id="1216297"/>
    <lineage>
        <taxon>Bacteria</taxon>
        <taxon>Bacillati</taxon>
        <taxon>Bacillota</taxon>
        <taxon>Bacilli</taxon>
        <taxon>Bacillales</taxon>
        <taxon>Bacillaceae</taxon>
        <taxon>Virgibacillus</taxon>
    </lineage>
</organism>
<proteinExistence type="predicted"/>
<evidence type="ECO:0000313" key="1">
    <source>
        <dbReference type="EMBL" id="MBP1968307.1"/>
    </source>
</evidence>
<dbReference type="EMBL" id="JAGGKX010000001">
    <property type="protein sequence ID" value="MBP1968307.1"/>
    <property type="molecule type" value="Genomic_DNA"/>
</dbReference>
<keyword evidence="2" id="KW-1185">Reference proteome</keyword>
<comment type="caution">
    <text evidence="1">The sequence shown here is derived from an EMBL/GenBank/DDBJ whole genome shotgun (WGS) entry which is preliminary data.</text>
</comment>
<evidence type="ECO:0000313" key="2">
    <source>
        <dbReference type="Proteomes" id="UP001519345"/>
    </source>
</evidence>
<dbReference type="Proteomes" id="UP001519345">
    <property type="component" value="Unassembled WGS sequence"/>
</dbReference>
<gene>
    <name evidence="1" type="ORF">J2Z83_000399</name>
</gene>
<sequence length="138" mass="16481">MNKVQVNIQKDLAHGTLLWIYAHNKKVYHSSKRLDNVAFNEHDSNYLGEVKKIFSNKDKQESLLSLLDKVDRIYGICINDQVTTNSGEKEVEVLFFQTWDEVQEYAETYFEKFDQQESKKEQVKQEWLERGRRYLRKG</sequence>
<dbReference type="RefSeq" id="WP_209461527.1">
    <property type="nucleotide sequence ID" value="NZ_CP110224.1"/>
</dbReference>
<protein>
    <submittedName>
        <fullName evidence="1">Uncharacterized protein</fullName>
    </submittedName>
</protein>
<name>A0ABS4IBJ3_9BACI</name>